<evidence type="ECO:0000256" key="11">
    <source>
        <dbReference type="RuleBase" id="RU361218"/>
    </source>
</evidence>
<dbReference type="GO" id="GO:0005765">
    <property type="term" value="C:lysosomal membrane"/>
    <property type="evidence" value="ECO:0007669"/>
    <property type="project" value="UniProtKB-SubCell"/>
</dbReference>
<dbReference type="InterPro" id="IPR000301">
    <property type="entry name" value="Tetraspanin_animals"/>
</dbReference>
<evidence type="ECO:0000256" key="1">
    <source>
        <dbReference type="ARBA" id="ARBA00004155"/>
    </source>
</evidence>
<dbReference type="Gene3D" id="1.10.1450.10">
    <property type="entry name" value="Tetraspanin"/>
    <property type="match status" value="1"/>
</dbReference>
<feature type="disulfide bond" evidence="10">
    <location>
        <begin position="156"/>
        <end position="180"/>
    </location>
</feature>
<sequence length="234" mass="25160">MSCASCLKFLMFFFNGIIFLAGAGILAVGIWVKVDSGSIFTFLEKIPDAPSELGQVLNVGYLLIVLGGLLLIIGFLGCCGAMRESKCMLLLFFIIVMLILLAEVSGAIVLLVFRPLVDSLFVKFGHVAVQNIKTDYGKNSDITGLWDTIMSTLKCCGYNNYTDFTNSSYHLEKGYPPMCCQDSGAPCVPGCFSRIKALIDDNSVVIIGVALAIAALELGAMVTSMSLFCKIKSA</sequence>
<keyword evidence="7" id="KW-0458">Lysosome</keyword>
<evidence type="ECO:0000256" key="2">
    <source>
        <dbReference type="ARBA" id="ARBA00006840"/>
    </source>
</evidence>
<dbReference type="CDD" id="cd03156">
    <property type="entry name" value="uroplakin_I_like_LEL"/>
    <property type="match status" value="1"/>
</dbReference>
<dbReference type="Proteomes" id="UP000261520">
    <property type="component" value="Unplaced"/>
</dbReference>
<feature type="transmembrane region" description="Helical" evidence="11">
    <location>
        <begin position="59"/>
        <end position="82"/>
    </location>
</feature>
<evidence type="ECO:0000256" key="4">
    <source>
        <dbReference type="ARBA" id="ARBA00022989"/>
    </source>
</evidence>
<evidence type="ECO:0000256" key="9">
    <source>
        <dbReference type="ARBA" id="ARBA00054958"/>
    </source>
</evidence>
<dbReference type="Pfam" id="PF00335">
    <property type="entry name" value="Tetraspanin"/>
    <property type="match status" value="1"/>
</dbReference>
<evidence type="ECO:0000256" key="8">
    <source>
        <dbReference type="ARBA" id="ARBA00046464"/>
    </source>
</evidence>
<dbReference type="PANTHER" id="PTHR19282">
    <property type="entry name" value="TETRASPANIN"/>
    <property type="match status" value="1"/>
</dbReference>
<keyword evidence="5 11" id="KW-0472">Membrane</keyword>
<dbReference type="PANTHER" id="PTHR19282:SF216">
    <property type="entry name" value="TETRASPANIN-1"/>
    <property type="match status" value="1"/>
</dbReference>
<dbReference type="InterPro" id="IPR008952">
    <property type="entry name" value="Tetraspanin_EC2_sf"/>
</dbReference>
<accession>A0A3B3ZSL8</accession>
<evidence type="ECO:0000313" key="13">
    <source>
        <dbReference type="Proteomes" id="UP000261520"/>
    </source>
</evidence>
<protein>
    <recommendedName>
        <fullName evidence="11">Tetraspanin</fullName>
    </recommendedName>
</protein>
<evidence type="ECO:0000256" key="5">
    <source>
        <dbReference type="ARBA" id="ARBA00023136"/>
    </source>
</evidence>
<evidence type="ECO:0000256" key="6">
    <source>
        <dbReference type="ARBA" id="ARBA00023180"/>
    </source>
</evidence>
<organism evidence="12 13">
    <name type="scientific">Periophthalmus magnuspinnatus</name>
    <dbReference type="NCBI Taxonomy" id="409849"/>
    <lineage>
        <taxon>Eukaryota</taxon>
        <taxon>Metazoa</taxon>
        <taxon>Chordata</taxon>
        <taxon>Craniata</taxon>
        <taxon>Vertebrata</taxon>
        <taxon>Euteleostomi</taxon>
        <taxon>Actinopterygii</taxon>
        <taxon>Neopterygii</taxon>
        <taxon>Teleostei</taxon>
        <taxon>Neoteleostei</taxon>
        <taxon>Acanthomorphata</taxon>
        <taxon>Gobiaria</taxon>
        <taxon>Gobiiformes</taxon>
        <taxon>Gobioidei</taxon>
        <taxon>Gobiidae</taxon>
        <taxon>Oxudercinae</taxon>
        <taxon>Periophthalmus</taxon>
    </lineage>
</organism>
<feature type="disulfide bond" evidence="10">
    <location>
        <begin position="155"/>
        <end position="191"/>
    </location>
</feature>
<comment type="similarity">
    <text evidence="2 11">Belongs to the tetraspanin (TM4SF) family.</text>
</comment>
<dbReference type="InterPro" id="IPR018503">
    <property type="entry name" value="Tetraspanin_CS"/>
</dbReference>
<dbReference type="AlphaFoldDB" id="A0A3B3ZSL8"/>
<name>A0A3B3ZSL8_9GOBI</name>
<proteinExistence type="inferred from homology"/>
<dbReference type="PIRSF" id="PIRSF002419">
    <property type="entry name" value="Tetraspanin"/>
    <property type="match status" value="1"/>
</dbReference>
<comment type="subunit">
    <text evidence="8">Interacts with SLC19A2. Interacts with NTRK1/TRKA.</text>
</comment>
<keyword evidence="6" id="KW-0325">Glycoprotein</keyword>
<evidence type="ECO:0000313" key="12">
    <source>
        <dbReference type="Ensembl" id="ENSPMGP00000007687.1"/>
    </source>
</evidence>
<dbReference type="Ensembl" id="ENSPMGT00000008175.1">
    <property type="protein sequence ID" value="ENSPMGP00000007687.1"/>
    <property type="gene ID" value="ENSPMGG00000006367.1"/>
</dbReference>
<keyword evidence="3 11" id="KW-0812">Transmembrane</keyword>
<evidence type="ECO:0000256" key="7">
    <source>
        <dbReference type="ARBA" id="ARBA00023228"/>
    </source>
</evidence>
<feature type="transmembrane region" description="Helical" evidence="11">
    <location>
        <begin position="204"/>
        <end position="228"/>
    </location>
</feature>
<dbReference type="SUPFAM" id="SSF48652">
    <property type="entry name" value="Tetraspanin"/>
    <property type="match status" value="1"/>
</dbReference>
<keyword evidence="13" id="KW-1185">Reference proteome</keyword>
<comment type="function">
    <text evidence="9">Structural component of specialized membrane microdomains known as tetraspanin-enriched microdomains (TERMs), which act as platforms for receptor clustering and signaling. Participates thereby in diverse biological functions such as cell signal transduction, adhesion, migration and protein trafficking. Regulates neuronal differentiation in response to NGF by facilitating NGF-mediated activation of NTRK1/TRKA receptor tyrosine kinase and subsequent downstream signaling pathways. Plays a role in the inhibition of TNFalpha-induced apoptosis. Mechanistically, inhibits the NF-kappa-B signaling pathway by blocking phosphorylation of CHUK. Also promotes the stability of the thiamine transporter 1/SLC19A2 in intestinal epithelial cells leading to an increase of thiamine uptake process.</text>
</comment>
<evidence type="ECO:0000256" key="3">
    <source>
        <dbReference type="ARBA" id="ARBA00022692"/>
    </source>
</evidence>
<feature type="transmembrane region" description="Helical" evidence="11">
    <location>
        <begin position="89"/>
        <end position="113"/>
    </location>
</feature>
<reference evidence="12" key="1">
    <citation type="submission" date="2025-08" db="UniProtKB">
        <authorList>
            <consortium name="Ensembl"/>
        </authorList>
    </citation>
    <scope>IDENTIFICATION</scope>
</reference>
<dbReference type="STRING" id="409849.ENSPMGP00000007687"/>
<keyword evidence="10" id="KW-1015">Disulfide bond</keyword>
<evidence type="ECO:0000256" key="10">
    <source>
        <dbReference type="PIRSR" id="PIRSR002419-1"/>
    </source>
</evidence>
<feature type="transmembrane region" description="Helical" evidence="11">
    <location>
        <begin position="12"/>
        <end position="32"/>
    </location>
</feature>
<reference evidence="12" key="2">
    <citation type="submission" date="2025-09" db="UniProtKB">
        <authorList>
            <consortium name="Ensembl"/>
        </authorList>
    </citation>
    <scope>IDENTIFICATION</scope>
</reference>
<dbReference type="GO" id="GO:0005886">
    <property type="term" value="C:plasma membrane"/>
    <property type="evidence" value="ECO:0007669"/>
    <property type="project" value="TreeGrafter"/>
</dbReference>
<keyword evidence="4 11" id="KW-1133">Transmembrane helix</keyword>
<dbReference type="PRINTS" id="PR00259">
    <property type="entry name" value="TMFOUR"/>
</dbReference>
<dbReference type="InterPro" id="IPR018499">
    <property type="entry name" value="Tetraspanin/Peripherin"/>
</dbReference>
<comment type="subcellular location">
    <subcellularLocation>
        <location evidence="1">Lysosome membrane</location>
        <topology evidence="1">Multi-pass membrane protein</topology>
    </subcellularLocation>
    <subcellularLocation>
        <location evidence="11">Membrane</location>
        <topology evidence="11">Multi-pass membrane protein</topology>
    </subcellularLocation>
</comment>
<dbReference type="PROSITE" id="PS00421">
    <property type="entry name" value="TM4_1"/>
    <property type="match status" value="1"/>
</dbReference>